<dbReference type="EMBL" id="JACSDZ010000020">
    <property type="protein sequence ID" value="KAF7382630.1"/>
    <property type="molecule type" value="Genomic_DNA"/>
</dbReference>
<sequence length="267" mass="30265">MLQKYQQWLHLRLVTTRAAMTINLRSGDTRLREGTAKTVLRPTLTVTSSVVFWTSTRELRKFRGSHSCKLNCEVGILGCERGQQKRAFDRLLQLLVQLCFGLRRGNLENFAEDIPAMGILGCERGQQRRAFDRLLQLLVQLCFGLRRGNLENFAEAISAKLTKNFHFTFSGDFDNLSPRVDLEIFALSEDFENLSPRLDLEIFADVIRTSINEDLKAVSLFTGLGPYLCLAMHELEESSQPAEKAVSLFTGLGPYLCLAMHELEENS</sequence>
<proteinExistence type="predicted"/>
<dbReference type="AlphaFoldDB" id="A0A834J744"/>
<protein>
    <submittedName>
        <fullName evidence="1">Uncharacterized protein</fullName>
    </submittedName>
</protein>
<reference evidence="1" key="1">
    <citation type="journal article" date="2020" name="G3 (Bethesda)">
        <title>High-Quality Assemblies for Three Invasive Social Wasps from the &lt;i&gt;Vespula&lt;/i&gt; Genus.</title>
        <authorList>
            <person name="Harrop T.W.R."/>
            <person name="Guhlin J."/>
            <person name="McLaughlin G.M."/>
            <person name="Permina E."/>
            <person name="Stockwell P."/>
            <person name="Gilligan J."/>
            <person name="Le Lec M.F."/>
            <person name="Gruber M.A.M."/>
            <person name="Quinn O."/>
            <person name="Lovegrove M."/>
            <person name="Duncan E.J."/>
            <person name="Remnant E.J."/>
            <person name="Van Eeckhoven J."/>
            <person name="Graham B."/>
            <person name="Knapp R.A."/>
            <person name="Langford K.W."/>
            <person name="Kronenberg Z."/>
            <person name="Press M.O."/>
            <person name="Eacker S.M."/>
            <person name="Wilson-Rankin E.E."/>
            <person name="Purcell J."/>
            <person name="Lester P.J."/>
            <person name="Dearden P.K."/>
        </authorList>
    </citation>
    <scope>NUCLEOTIDE SEQUENCE</scope>
    <source>
        <strain evidence="1">Linc-1</strain>
    </source>
</reference>
<evidence type="ECO:0000313" key="1">
    <source>
        <dbReference type="EMBL" id="KAF7382630.1"/>
    </source>
</evidence>
<comment type="caution">
    <text evidence="1">The sequence shown here is derived from an EMBL/GenBank/DDBJ whole genome shotgun (WGS) entry which is preliminary data.</text>
</comment>
<organism evidence="1 2">
    <name type="scientific">Vespula germanica</name>
    <name type="common">German yellow jacket</name>
    <name type="synonym">Paravespula germanica</name>
    <dbReference type="NCBI Taxonomy" id="30212"/>
    <lineage>
        <taxon>Eukaryota</taxon>
        <taxon>Metazoa</taxon>
        <taxon>Ecdysozoa</taxon>
        <taxon>Arthropoda</taxon>
        <taxon>Hexapoda</taxon>
        <taxon>Insecta</taxon>
        <taxon>Pterygota</taxon>
        <taxon>Neoptera</taxon>
        <taxon>Endopterygota</taxon>
        <taxon>Hymenoptera</taxon>
        <taxon>Apocrita</taxon>
        <taxon>Aculeata</taxon>
        <taxon>Vespoidea</taxon>
        <taxon>Vespidae</taxon>
        <taxon>Vespinae</taxon>
        <taxon>Vespula</taxon>
    </lineage>
</organism>
<keyword evidence="2" id="KW-1185">Reference proteome</keyword>
<accession>A0A834J744</accession>
<evidence type="ECO:0000313" key="2">
    <source>
        <dbReference type="Proteomes" id="UP000617340"/>
    </source>
</evidence>
<name>A0A834J744_VESGE</name>
<dbReference type="Proteomes" id="UP000617340">
    <property type="component" value="Unassembled WGS sequence"/>
</dbReference>
<gene>
    <name evidence="1" type="ORF">HZH68_015549</name>
</gene>